<comment type="caution">
    <text evidence="2">The sequence shown here is derived from an EMBL/GenBank/DDBJ whole genome shotgun (WGS) entry which is preliminary data.</text>
</comment>
<feature type="region of interest" description="Disordered" evidence="1">
    <location>
        <begin position="51"/>
        <end position="76"/>
    </location>
</feature>
<sequence>MTSAEGKPEEVRTLIVHLVWDGMDPQVLGPAVVLPTSPVIEAIHSLMAPGSKGLVEWPHPHSKRDQESKVEVSHYD</sequence>
<accession>A0ABR1W3E3</accession>
<dbReference type="EMBL" id="JAQQWM010000002">
    <property type="protein sequence ID" value="KAK8077999.1"/>
    <property type="molecule type" value="Genomic_DNA"/>
</dbReference>
<gene>
    <name evidence="2" type="ORF">PG996_004169</name>
</gene>
<name>A0ABR1W3E3_9PEZI</name>
<feature type="compositionally biased region" description="Basic and acidic residues" evidence="1">
    <location>
        <begin position="63"/>
        <end position="76"/>
    </location>
</feature>
<organism evidence="2 3">
    <name type="scientific">Apiospora saccharicola</name>
    <dbReference type="NCBI Taxonomy" id="335842"/>
    <lineage>
        <taxon>Eukaryota</taxon>
        <taxon>Fungi</taxon>
        <taxon>Dikarya</taxon>
        <taxon>Ascomycota</taxon>
        <taxon>Pezizomycotina</taxon>
        <taxon>Sordariomycetes</taxon>
        <taxon>Xylariomycetidae</taxon>
        <taxon>Amphisphaeriales</taxon>
        <taxon>Apiosporaceae</taxon>
        <taxon>Apiospora</taxon>
    </lineage>
</organism>
<keyword evidence="3" id="KW-1185">Reference proteome</keyword>
<evidence type="ECO:0000313" key="2">
    <source>
        <dbReference type="EMBL" id="KAK8077999.1"/>
    </source>
</evidence>
<proteinExistence type="predicted"/>
<dbReference type="Proteomes" id="UP001446871">
    <property type="component" value="Unassembled WGS sequence"/>
</dbReference>
<evidence type="ECO:0000313" key="3">
    <source>
        <dbReference type="Proteomes" id="UP001446871"/>
    </source>
</evidence>
<evidence type="ECO:0000256" key="1">
    <source>
        <dbReference type="SAM" id="MobiDB-lite"/>
    </source>
</evidence>
<reference evidence="2 3" key="1">
    <citation type="submission" date="2023-01" db="EMBL/GenBank/DDBJ databases">
        <title>Analysis of 21 Apiospora genomes using comparative genomics revels a genus with tremendous synthesis potential of carbohydrate active enzymes and secondary metabolites.</title>
        <authorList>
            <person name="Sorensen T."/>
        </authorList>
    </citation>
    <scope>NUCLEOTIDE SEQUENCE [LARGE SCALE GENOMIC DNA]</scope>
    <source>
        <strain evidence="2 3">CBS 83171</strain>
    </source>
</reference>
<protein>
    <submittedName>
        <fullName evidence="2">Uncharacterized protein</fullName>
    </submittedName>
</protein>